<comment type="similarity">
    <text evidence="1">Belongs to the FlgD family.</text>
</comment>
<evidence type="ECO:0000256" key="4">
    <source>
        <dbReference type="ARBA" id="ARBA00024746"/>
    </source>
</evidence>
<keyword evidence="6" id="KW-1185">Reference proteome</keyword>
<dbReference type="EMBL" id="CP016094">
    <property type="protein sequence ID" value="AOS45115.1"/>
    <property type="molecule type" value="Genomic_DNA"/>
</dbReference>
<dbReference type="STRING" id="1838286.Verru16b_02191"/>
<accession>A0A1D8AW79</accession>
<protein>
    <recommendedName>
        <fullName evidence="2">Basal-body rod modification protein FlgD</fullName>
    </recommendedName>
</protein>
<dbReference type="PATRIC" id="fig|1838286.3.peg.2203"/>
<dbReference type="GO" id="GO:0044781">
    <property type="term" value="P:bacterial-type flagellum organization"/>
    <property type="evidence" value="ECO:0007669"/>
    <property type="project" value="UniProtKB-KW"/>
</dbReference>
<dbReference type="KEGG" id="obg:Verru16b_02191"/>
<sequence length="154" mass="16317">MPVSATESASASSTLAWGNSTTAARTLKKTSLGSDDFMKLLAVQFQSQDPMKPMEDTAFIAQMAQFTSLDQSNSLVREMGLLRSDQQNLTASGMLGRTVTVSDADGLPVSGQVTAVENTAKGPVLIIDGNKYPLSTVQRVEYTPYSPAELPPAA</sequence>
<evidence type="ECO:0000313" key="5">
    <source>
        <dbReference type="EMBL" id="AOS45115.1"/>
    </source>
</evidence>
<proteinExistence type="inferred from homology"/>
<dbReference type="Pfam" id="PF03963">
    <property type="entry name" value="FlgD"/>
    <property type="match status" value="1"/>
</dbReference>
<keyword evidence="5" id="KW-0282">Flagellum</keyword>
<keyword evidence="5" id="KW-0966">Cell projection</keyword>
<dbReference type="OrthoDB" id="280334at2"/>
<organism evidence="5 6">
    <name type="scientific">Lacunisphaera limnophila</name>
    <dbReference type="NCBI Taxonomy" id="1838286"/>
    <lineage>
        <taxon>Bacteria</taxon>
        <taxon>Pseudomonadati</taxon>
        <taxon>Verrucomicrobiota</taxon>
        <taxon>Opitutia</taxon>
        <taxon>Opitutales</taxon>
        <taxon>Opitutaceae</taxon>
        <taxon>Lacunisphaera</taxon>
    </lineage>
</organism>
<evidence type="ECO:0000256" key="2">
    <source>
        <dbReference type="ARBA" id="ARBA00016013"/>
    </source>
</evidence>
<keyword evidence="3" id="KW-1005">Bacterial flagellum biogenesis</keyword>
<keyword evidence="5" id="KW-0969">Cilium</keyword>
<dbReference type="InterPro" id="IPR005648">
    <property type="entry name" value="FlgD"/>
</dbReference>
<gene>
    <name evidence="5" type="ORF">Verru16b_02191</name>
</gene>
<dbReference type="AlphaFoldDB" id="A0A1D8AW79"/>
<evidence type="ECO:0000256" key="1">
    <source>
        <dbReference type="ARBA" id="ARBA00010577"/>
    </source>
</evidence>
<comment type="function">
    <text evidence="4">Required for flagellar hook formation. May act as a scaffolding protein.</text>
</comment>
<evidence type="ECO:0000313" key="6">
    <source>
        <dbReference type="Proteomes" id="UP000095228"/>
    </source>
</evidence>
<dbReference type="RefSeq" id="WP_069962302.1">
    <property type="nucleotide sequence ID" value="NZ_CP016094.1"/>
</dbReference>
<dbReference type="Proteomes" id="UP000095228">
    <property type="component" value="Chromosome"/>
</dbReference>
<name>A0A1D8AW79_9BACT</name>
<evidence type="ECO:0000256" key="3">
    <source>
        <dbReference type="ARBA" id="ARBA00022795"/>
    </source>
</evidence>
<reference evidence="5 6" key="1">
    <citation type="submission" date="2016-06" db="EMBL/GenBank/DDBJ databases">
        <title>Three novel species with peptidoglycan cell walls form the new genus Lacunisphaera gen. nov. in the family Opitutaceae of the verrucomicrobial subdivision 4.</title>
        <authorList>
            <person name="Rast P."/>
            <person name="Gloeckner I."/>
            <person name="Jogler M."/>
            <person name="Boedeker C."/>
            <person name="Jeske O."/>
            <person name="Wiegand S."/>
            <person name="Reinhardt R."/>
            <person name="Schumann P."/>
            <person name="Rohde M."/>
            <person name="Spring S."/>
            <person name="Gloeckner F.O."/>
            <person name="Jogler C."/>
        </authorList>
    </citation>
    <scope>NUCLEOTIDE SEQUENCE [LARGE SCALE GENOMIC DNA]</scope>
    <source>
        <strain evidence="5 6">IG16b</strain>
    </source>
</reference>